<dbReference type="InterPro" id="IPR041699">
    <property type="entry name" value="AAA_32"/>
</dbReference>
<dbReference type="PROSITE" id="PS51786">
    <property type="entry name" value="LON_PROTEOLYTIC"/>
    <property type="match status" value="1"/>
</dbReference>
<dbReference type="InterPro" id="IPR014721">
    <property type="entry name" value="Ribsml_uS5_D2-typ_fold_subgr"/>
</dbReference>
<dbReference type="InterPro" id="IPR027417">
    <property type="entry name" value="P-loop_NTPase"/>
</dbReference>
<feature type="active site" evidence="2">
    <location>
        <position position="645"/>
    </location>
</feature>
<comment type="caution">
    <text evidence="5">The sequence shown here is derived from an EMBL/GenBank/DDBJ whole genome shotgun (WGS) entry which is preliminary data.</text>
</comment>
<dbReference type="PANTHER" id="PTHR10046">
    <property type="entry name" value="ATP DEPENDENT LON PROTEASE FAMILY MEMBER"/>
    <property type="match status" value="1"/>
</dbReference>
<dbReference type="Proteomes" id="UP001623660">
    <property type="component" value="Unassembled WGS sequence"/>
</dbReference>
<dbReference type="RefSeq" id="WP_406791633.1">
    <property type="nucleotide sequence ID" value="NZ_JBJHZX010000009.1"/>
</dbReference>
<dbReference type="SUPFAM" id="SSF54211">
    <property type="entry name" value="Ribosomal protein S5 domain 2-like"/>
    <property type="match status" value="1"/>
</dbReference>
<feature type="domain" description="Lon proteolytic" evidence="4">
    <location>
        <begin position="555"/>
        <end position="750"/>
    </location>
</feature>
<dbReference type="Gene3D" id="1.10.8.60">
    <property type="match status" value="1"/>
</dbReference>
<reference evidence="5 6" key="1">
    <citation type="submission" date="2024-11" db="EMBL/GenBank/DDBJ databases">
        <authorList>
            <person name="Heng Y.C."/>
            <person name="Lim A.C.H."/>
            <person name="Lee J.K.Y."/>
            <person name="Kittelmann S."/>
        </authorList>
    </citation>
    <scope>NUCLEOTIDE SEQUENCE [LARGE SCALE GENOMIC DNA]</scope>
    <source>
        <strain evidence="5 6">WILCCON 0269</strain>
    </source>
</reference>
<keyword evidence="2" id="KW-0720">Serine protease</keyword>
<proteinExistence type="inferred from homology"/>
<keyword evidence="1 2" id="KW-0645">Protease</keyword>
<dbReference type="PRINTS" id="PR00830">
    <property type="entry name" value="ENDOLAPTASE"/>
</dbReference>
<comment type="catalytic activity">
    <reaction evidence="2">
        <text>Hydrolysis of proteins in presence of ATP.</text>
        <dbReference type="EC" id="3.4.21.53"/>
    </reaction>
</comment>
<evidence type="ECO:0000259" key="4">
    <source>
        <dbReference type="PROSITE" id="PS51786"/>
    </source>
</evidence>
<sequence>MYRELSKEKVIYNFKLYDVDFAYDNKDGLNKTIKFIPEYKEVYEKINMGLKINKEGYNIYLIDDFSTEKLKNITEFIKSTIENKRSIQDICYAVIKDIRKPKALFLNAGKGNELKSVLKKIQKEYVKFAYEFYNGSSDEQKEILLENLQKKKTQLINKVLEMSEKEGFALKVTEDGFNFIPLKQDGEMMNENEYELLSMGEKEDIGNKVNILKSSAEKILEELKNIELGEIEKIKLIIDSYYKKETKKLKEEYLELFKEDNGALEFLNQVCSNIEEELKQIYSINYENDKENISKIIYRYSVNVLVDNSENKEPPIVFEEDPTINNLLGSVEYENINGTYTTGVNLIRPGSFLKANGGCLILRVSSLLNNKGAYYYFKKSIISGKVDLNYDRGYLELLSLSGLKPEPVKFDEKIILIGDYNTYDLLYGYDEDFKKIFKIRVQYNALLNINKDTKIAFLGKIFSICRNNELHDVDEEGVKELAKFLSRKAEDRDKLFMNDYELERILMISDNMVSKEGRKVITGKDIINTAYGEELIEKRIIDMYSEGQIFINVKGKVVGQINGLSIINTGYFSFGKPVKITCTCLKGNGDIIDVQKESDLSGKIHNKAINILKGYIRGLTGGYDKVSADFYLSFEQIYGQIDGDSASVAEIISIISSLTKVGIKQNIAVTGSINQFGEIQPIGGVNEKIEGFFKVCKIVDKVQGKGVLIPNSNIRSLALKSEVENEIAKGNFHVYSMSNLRDAVEVLMERDYDTVIHIAKRELKKYSSNR</sequence>
<protein>
    <recommendedName>
        <fullName evidence="2">endopeptidase La</fullName>
        <ecNumber evidence="2">3.4.21.53</ecNumber>
    </recommendedName>
</protein>
<dbReference type="Pfam" id="PF13654">
    <property type="entry name" value="AAA_32"/>
    <property type="match status" value="1"/>
</dbReference>
<feature type="coiled-coil region" evidence="3">
    <location>
        <begin position="138"/>
        <end position="165"/>
    </location>
</feature>
<gene>
    <name evidence="5" type="ORF">ACJDU8_08025</name>
</gene>
<dbReference type="Gene3D" id="3.30.230.10">
    <property type="match status" value="1"/>
</dbReference>
<evidence type="ECO:0000313" key="6">
    <source>
        <dbReference type="Proteomes" id="UP001623660"/>
    </source>
</evidence>
<dbReference type="EC" id="3.4.21.53" evidence="2"/>
<evidence type="ECO:0000256" key="2">
    <source>
        <dbReference type="PROSITE-ProRule" id="PRU01122"/>
    </source>
</evidence>
<feature type="active site" evidence="2">
    <location>
        <position position="688"/>
    </location>
</feature>
<evidence type="ECO:0000256" key="3">
    <source>
        <dbReference type="SAM" id="Coils"/>
    </source>
</evidence>
<dbReference type="InterPro" id="IPR027065">
    <property type="entry name" value="Lon_Prtase"/>
</dbReference>
<keyword evidence="6" id="KW-1185">Reference proteome</keyword>
<dbReference type="Pfam" id="PF05362">
    <property type="entry name" value="Lon_C"/>
    <property type="match status" value="1"/>
</dbReference>
<keyword evidence="2" id="KW-0378">Hydrolase</keyword>
<evidence type="ECO:0000256" key="1">
    <source>
        <dbReference type="ARBA" id="ARBA00022670"/>
    </source>
</evidence>
<organism evidence="5 6">
    <name type="scientific">Candidatus Clostridium eludens</name>
    <dbReference type="NCBI Taxonomy" id="3381663"/>
    <lineage>
        <taxon>Bacteria</taxon>
        <taxon>Bacillati</taxon>
        <taxon>Bacillota</taxon>
        <taxon>Clostridia</taxon>
        <taxon>Eubacteriales</taxon>
        <taxon>Clostridiaceae</taxon>
        <taxon>Clostridium</taxon>
    </lineage>
</organism>
<evidence type="ECO:0000313" key="5">
    <source>
        <dbReference type="EMBL" id="MFL0195512.1"/>
    </source>
</evidence>
<name>A0ABW8SII8_9CLOT</name>
<keyword evidence="3" id="KW-0175">Coiled coil</keyword>
<dbReference type="EMBL" id="JBJHZX010000009">
    <property type="protein sequence ID" value="MFL0195512.1"/>
    <property type="molecule type" value="Genomic_DNA"/>
</dbReference>
<accession>A0ABW8SII8</accession>
<dbReference type="Gene3D" id="3.40.50.300">
    <property type="entry name" value="P-loop containing nucleotide triphosphate hydrolases"/>
    <property type="match status" value="2"/>
</dbReference>
<comment type="similarity">
    <text evidence="2">Belongs to the peptidase S16 family.</text>
</comment>
<dbReference type="InterPro" id="IPR020568">
    <property type="entry name" value="Ribosomal_Su5_D2-typ_SF"/>
</dbReference>
<dbReference type="InterPro" id="IPR008269">
    <property type="entry name" value="Lon_proteolytic"/>
</dbReference>